<comment type="similarity">
    <text evidence="3">Belongs to the NDC80/HEC1 family.</text>
</comment>
<dbReference type="Proteomes" id="UP000291404">
    <property type="component" value="Unassembled WGS sequence"/>
</dbReference>
<evidence type="ECO:0000256" key="9">
    <source>
        <dbReference type="ARBA" id="ARBA00023242"/>
    </source>
</evidence>
<evidence type="ECO:0000259" key="14">
    <source>
        <dbReference type="Pfam" id="PF03801"/>
    </source>
</evidence>
<evidence type="ECO:0000256" key="4">
    <source>
        <dbReference type="ARBA" id="ARBA00022454"/>
    </source>
</evidence>
<reference evidence="15 16" key="1">
    <citation type="submission" date="2017-12" db="EMBL/GenBank/DDBJ databases">
        <authorList>
            <person name="Pombert J.-F."/>
            <person name="Haag K.L."/>
            <person name="Ebert D."/>
        </authorList>
    </citation>
    <scope>NUCLEOTIDE SEQUENCE [LARGE SCALE GENOMIC DNA]</scope>
    <source>
        <strain evidence="15">BE-OM-2</strain>
    </source>
</reference>
<evidence type="ECO:0000313" key="16">
    <source>
        <dbReference type="Proteomes" id="UP000291404"/>
    </source>
</evidence>
<dbReference type="PANTHER" id="PTHR10643">
    <property type="entry name" value="KINETOCHORE PROTEIN NDC80"/>
    <property type="match status" value="1"/>
</dbReference>
<gene>
    <name evidence="15" type="ORF">CWI36_0163p0030</name>
</gene>
<keyword evidence="8 12" id="KW-0175">Coiled coil</keyword>
<dbReference type="VEuPathDB" id="MicrosporidiaDB:CWI36_0163p0030"/>
<keyword evidence="16" id="KW-1185">Reference proteome</keyword>
<dbReference type="VEuPathDB" id="MicrosporidiaDB:CWI39_0952p0020"/>
<dbReference type="InterPro" id="IPR038273">
    <property type="entry name" value="Ndc80_sf"/>
</dbReference>
<comment type="subcellular location">
    <subcellularLocation>
        <location evidence="2">Chromosome</location>
        <location evidence="2">Centromere</location>
        <location evidence="2">Kinetochore</location>
    </subcellularLocation>
    <subcellularLocation>
        <location evidence="1">Nucleus</location>
    </subcellularLocation>
</comment>
<name>A0A4Q9LJC9_9MICR</name>
<dbReference type="EMBL" id="PITI01000163">
    <property type="protein sequence ID" value="TBU08254.1"/>
    <property type="molecule type" value="Genomic_DNA"/>
</dbReference>
<comment type="caution">
    <text evidence="15">The sequence shown here is derived from an EMBL/GenBank/DDBJ whole genome shotgun (WGS) entry which is preliminary data.</text>
</comment>
<keyword evidence="5" id="KW-0132">Cell division</keyword>
<dbReference type="GO" id="GO:0005634">
    <property type="term" value="C:nucleus"/>
    <property type="evidence" value="ECO:0007669"/>
    <property type="project" value="UniProtKB-SubCell"/>
</dbReference>
<evidence type="ECO:0000256" key="11">
    <source>
        <dbReference type="ARBA" id="ARBA00023328"/>
    </source>
</evidence>
<dbReference type="Gene3D" id="1.10.418.30">
    <property type="entry name" value="Ncd80 complex, Ncd80 subunit"/>
    <property type="match status" value="1"/>
</dbReference>
<feature type="region of interest" description="Disordered" evidence="13">
    <location>
        <begin position="1"/>
        <end position="48"/>
    </location>
</feature>
<feature type="coiled-coil region" evidence="12">
    <location>
        <begin position="455"/>
        <end position="564"/>
    </location>
</feature>
<proteinExistence type="inferred from homology"/>
<keyword evidence="4" id="KW-0158">Chromosome</keyword>
<evidence type="ECO:0000256" key="13">
    <source>
        <dbReference type="SAM" id="MobiDB-lite"/>
    </source>
</evidence>
<dbReference type="Pfam" id="PF03801">
    <property type="entry name" value="Ndc80_HEC"/>
    <property type="match status" value="1"/>
</dbReference>
<feature type="coiled-coil region" evidence="12">
    <location>
        <begin position="215"/>
        <end position="308"/>
    </location>
</feature>
<dbReference type="InterPro" id="IPR055260">
    <property type="entry name" value="Ndc80_CH"/>
</dbReference>
<accession>A0A4Q9LJC9</accession>
<evidence type="ECO:0000256" key="8">
    <source>
        <dbReference type="ARBA" id="ARBA00023054"/>
    </source>
</evidence>
<evidence type="ECO:0000256" key="1">
    <source>
        <dbReference type="ARBA" id="ARBA00004123"/>
    </source>
</evidence>
<dbReference type="STRING" id="148818.A0A4Q9LJC9"/>
<dbReference type="GO" id="GO:0031262">
    <property type="term" value="C:Ndc80 complex"/>
    <property type="evidence" value="ECO:0007669"/>
    <property type="project" value="InterPro"/>
</dbReference>
<dbReference type="VEuPathDB" id="MicrosporidiaDB:CWI39_1072p0010"/>
<keyword evidence="9" id="KW-0539">Nucleus</keyword>
<keyword evidence="7" id="KW-0995">Kinetochore</keyword>
<evidence type="ECO:0000256" key="2">
    <source>
        <dbReference type="ARBA" id="ARBA00004629"/>
    </source>
</evidence>
<keyword evidence="6" id="KW-0498">Mitosis</keyword>
<feature type="compositionally biased region" description="Basic and acidic residues" evidence="13">
    <location>
        <begin position="33"/>
        <end position="48"/>
    </location>
</feature>
<organism evidence="15 16">
    <name type="scientific">Hamiltosporidium magnivora</name>
    <dbReference type="NCBI Taxonomy" id="148818"/>
    <lineage>
        <taxon>Eukaryota</taxon>
        <taxon>Fungi</taxon>
        <taxon>Fungi incertae sedis</taxon>
        <taxon>Microsporidia</taxon>
        <taxon>Dubosqiidae</taxon>
        <taxon>Hamiltosporidium</taxon>
    </lineage>
</organism>
<evidence type="ECO:0000313" key="15">
    <source>
        <dbReference type="EMBL" id="TBU08254.1"/>
    </source>
</evidence>
<evidence type="ECO:0000256" key="6">
    <source>
        <dbReference type="ARBA" id="ARBA00022776"/>
    </source>
</evidence>
<evidence type="ECO:0000256" key="5">
    <source>
        <dbReference type="ARBA" id="ARBA00022618"/>
    </source>
</evidence>
<dbReference type="AlphaFoldDB" id="A0A4Q9LJC9"/>
<sequence>MQRTNMTPTRRKSVKPSTNLPPRFSVSMPRQSVMRDEDTKRRDARQVRDRDYQQTCQDIVYKFLVENGYQGVLSVKTLQAPSLKDFQTIFKFIFSFIDSKFEFSQRFEEDIMTILKMYKYAFSSEINRSQLIAMTPHTWPAVLSMLSWLVGLVFCFEGVGENSNLQEENILENLFFDFVCHGYQKFLEGDEDEENLDEELNIKINNMYIDSFNEIEEKRSILKEIENKIENFNDKNEEKLSLENRKNGLLKDMNDLNSAKKLLDEKQKKYENYVNKLTEELNEFENEANQAKIEIEDLKNIISTQKINPCDVRVMNTEKEILIKELENLKPEKERLLKMVGEFENIYVSKVDEGEKLLFDLKGIRNQPLPFLISKEKEREEKMDLKFNSCEQKNDLFVEKGNSPQKSVENSKYLDFDFRICEEYKIIGNTDEYVDTIDKEVIKERDEFTKYEISNKELLERKSNDESACKEMERNIKIMEEKLYSVGKIYLEKKELSDNEQQKSRKELEKIESDLLRLQLDSNNSLLISEQTLQRAKINVDRIIQTSKSEKDEVEKLLANFNENLQSYYKIIRSYMKELENLRALMGVIMRAEMHEEPKPLLKEAKRDKDGVKILKTKYNIPHISQGGTILEEPSININEESDLKEETVVVKEDYNDLADGLYCTEWSQHAFIKNEVVGNFKTKDDAKNLSLEQPVYWLHHEENLENDHGFATNVLQYNFSEINYLFRQLTGFITENELLENNYYFKDCRIVNIGYKKENICIRFLNWEIYKIKNDILKFANIETMGLDNCIFKDTQLYNLMPLDICEKISHFEFKNIKITKSDMIFLAVPKNLYSLKVSFCNLDDDAFDNF</sequence>
<evidence type="ECO:0000256" key="12">
    <source>
        <dbReference type="SAM" id="Coils"/>
    </source>
</evidence>
<evidence type="ECO:0000256" key="10">
    <source>
        <dbReference type="ARBA" id="ARBA00023306"/>
    </source>
</evidence>
<dbReference type="GO" id="GO:0051301">
    <property type="term" value="P:cell division"/>
    <property type="evidence" value="ECO:0007669"/>
    <property type="project" value="UniProtKB-KW"/>
</dbReference>
<dbReference type="GO" id="GO:0051315">
    <property type="term" value="P:attachment of mitotic spindle microtubules to kinetochore"/>
    <property type="evidence" value="ECO:0007669"/>
    <property type="project" value="InterPro"/>
</dbReference>
<protein>
    <submittedName>
        <fullName evidence="15">Ndc80-like chromosome segregation protein</fullName>
    </submittedName>
</protein>
<evidence type="ECO:0000256" key="3">
    <source>
        <dbReference type="ARBA" id="ARBA00007050"/>
    </source>
</evidence>
<dbReference type="PANTHER" id="PTHR10643:SF2">
    <property type="entry name" value="KINETOCHORE PROTEIN NDC80 HOMOLOG"/>
    <property type="match status" value="1"/>
</dbReference>
<keyword evidence="11" id="KW-0137">Centromere</keyword>
<evidence type="ECO:0000256" key="7">
    <source>
        <dbReference type="ARBA" id="ARBA00022838"/>
    </source>
</evidence>
<keyword evidence="10" id="KW-0131">Cell cycle</keyword>
<feature type="domain" description="Kinetochore protein Ndc80 CH" evidence="14">
    <location>
        <begin position="30"/>
        <end position="157"/>
    </location>
</feature>
<dbReference type="InterPro" id="IPR005550">
    <property type="entry name" value="Kinetochore_Ndc80"/>
</dbReference>